<evidence type="ECO:0000313" key="2">
    <source>
        <dbReference type="EMBL" id="VVE45647.1"/>
    </source>
</evidence>
<keyword evidence="3" id="KW-1185">Reference proteome</keyword>
<dbReference type="Proteomes" id="UP000366819">
    <property type="component" value="Unassembled WGS sequence"/>
</dbReference>
<evidence type="ECO:0000313" key="3">
    <source>
        <dbReference type="Proteomes" id="UP000366819"/>
    </source>
</evidence>
<proteinExistence type="predicted"/>
<evidence type="ECO:0008006" key="4">
    <source>
        <dbReference type="Google" id="ProtNLM"/>
    </source>
</evidence>
<keyword evidence="1" id="KW-0732">Signal</keyword>
<dbReference type="PROSITE" id="PS51257">
    <property type="entry name" value="PROKAR_LIPOPROTEIN"/>
    <property type="match status" value="1"/>
</dbReference>
<feature type="signal peptide" evidence="1">
    <location>
        <begin position="1"/>
        <end position="22"/>
    </location>
</feature>
<gene>
    <name evidence="2" type="ORF">PAQ31011_04411</name>
</gene>
<dbReference type="AlphaFoldDB" id="A0A5E4YB53"/>
<name>A0A5E4YB53_9BURK</name>
<sequence>MQTGCLRYVVLLGWICLLSGCAAVPHSTLSVNGQEIADSLNARYVNRASDCAGRPAHECSGVMVRVFGLDSDPPISPTPDQIARNAVSFSFIRDDIPTTLLFQTGWAGMVVNTGDNAGFVRLTVRCAWPYDAYTNFRPDGCGRATGDMTPTIKSRPCAQQGIDTPEKWAAHFASLGDNKPYKYFSCGFAPTVEGFNLSIASHALIPNPEDRRRWNEILIAAWREEDVPALPIEALFFTPDTGISIGLVHVKQCAIFFATSRRIPLLRLDLEKADKKIFSFDPADQIDFDAALPTCLYRAENR</sequence>
<accession>A0A5E4YB53</accession>
<dbReference type="RefSeq" id="WP_150577798.1">
    <property type="nucleotide sequence ID" value="NZ_CABPSN010000008.1"/>
</dbReference>
<dbReference type="OrthoDB" id="8934365at2"/>
<protein>
    <recommendedName>
        <fullName evidence="4">Halovibrin HvnA</fullName>
    </recommendedName>
</protein>
<dbReference type="EMBL" id="CABPSN010000008">
    <property type="protein sequence ID" value="VVE45647.1"/>
    <property type="molecule type" value="Genomic_DNA"/>
</dbReference>
<organism evidence="2 3">
    <name type="scientific">Pandoraea aquatica</name>
    <dbReference type="NCBI Taxonomy" id="2508290"/>
    <lineage>
        <taxon>Bacteria</taxon>
        <taxon>Pseudomonadati</taxon>
        <taxon>Pseudomonadota</taxon>
        <taxon>Betaproteobacteria</taxon>
        <taxon>Burkholderiales</taxon>
        <taxon>Burkholderiaceae</taxon>
        <taxon>Pandoraea</taxon>
    </lineage>
</organism>
<feature type="chain" id="PRO_5022892054" description="Halovibrin HvnA" evidence="1">
    <location>
        <begin position="23"/>
        <end position="302"/>
    </location>
</feature>
<reference evidence="2 3" key="1">
    <citation type="submission" date="2019-08" db="EMBL/GenBank/DDBJ databases">
        <authorList>
            <person name="Peeters C."/>
        </authorList>
    </citation>
    <scope>NUCLEOTIDE SEQUENCE [LARGE SCALE GENOMIC DNA]</scope>
    <source>
        <strain evidence="2 3">LMG 31011</strain>
    </source>
</reference>
<evidence type="ECO:0000256" key="1">
    <source>
        <dbReference type="SAM" id="SignalP"/>
    </source>
</evidence>